<evidence type="ECO:0008006" key="3">
    <source>
        <dbReference type="Google" id="ProtNLM"/>
    </source>
</evidence>
<gene>
    <name evidence="1" type="ORF">GCM10022242_05880</name>
</gene>
<proteinExistence type="predicted"/>
<evidence type="ECO:0000313" key="1">
    <source>
        <dbReference type="EMBL" id="GAA3805526.1"/>
    </source>
</evidence>
<reference evidence="2" key="1">
    <citation type="journal article" date="2019" name="Int. J. Syst. Evol. Microbiol.">
        <title>The Global Catalogue of Microorganisms (GCM) 10K type strain sequencing project: providing services to taxonomists for standard genome sequencing and annotation.</title>
        <authorList>
            <consortium name="The Broad Institute Genomics Platform"/>
            <consortium name="The Broad Institute Genome Sequencing Center for Infectious Disease"/>
            <person name="Wu L."/>
            <person name="Ma J."/>
        </authorList>
    </citation>
    <scope>NUCLEOTIDE SEQUENCE [LARGE SCALE GENOMIC DNA]</scope>
    <source>
        <strain evidence="2">JCM 16953</strain>
    </source>
</reference>
<keyword evidence="2" id="KW-1185">Reference proteome</keyword>
<protein>
    <recommendedName>
        <fullName evidence="3">DUF3558 domain-containing protein</fullName>
    </recommendedName>
</protein>
<evidence type="ECO:0000313" key="2">
    <source>
        <dbReference type="Proteomes" id="UP001501821"/>
    </source>
</evidence>
<comment type="caution">
    <text evidence="1">The sequence shown here is derived from an EMBL/GenBank/DDBJ whole genome shotgun (WGS) entry which is preliminary data.</text>
</comment>
<dbReference type="RefSeq" id="WP_344772293.1">
    <property type="nucleotide sequence ID" value="NZ_BAABAH010000001.1"/>
</dbReference>
<name>A0ABP7HVQ1_9ACTN</name>
<dbReference type="EMBL" id="BAABAH010000001">
    <property type="protein sequence ID" value="GAA3805526.1"/>
    <property type="molecule type" value="Genomic_DNA"/>
</dbReference>
<accession>A0ABP7HVQ1</accession>
<sequence>MRAQILGLGVVLLAVQACSEGPRASGSDASPDGSADTGLDCGSLITTEAVDALGWPVAEPEEHAGRCQLITSRGQVTVGTRAVPASSERADAVQQELETQCDRLRADGPHFVGRPDWLADDTDGCLAQVDPQTRTGVAELLFLNRRDEVVQIRIASAHPVAVGRVGEAFRRLAGSALDLCDASCA</sequence>
<organism evidence="1 2">
    <name type="scientific">Nocardioides panacisoli</name>
    <dbReference type="NCBI Taxonomy" id="627624"/>
    <lineage>
        <taxon>Bacteria</taxon>
        <taxon>Bacillati</taxon>
        <taxon>Actinomycetota</taxon>
        <taxon>Actinomycetes</taxon>
        <taxon>Propionibacteriales</taxon>
        <taxon>Nocardioidaceae</taxon>
        <taxon>Nocardioides</taxon>
    </lineage>
</organism>
<dbReference type="PROSITE" id="PS51257">
    <property type="entry name" value="PROKAR_LIPOPROTEIN"/>
    <property type="match status" value="1"/>
</dbReference>
<dbReference type="Proteomes" id="UP001501821">
    <property type="component" value="Unassembled WGS sequence"/>
</dbReference>